<keyword evidence="1" id="KW-0285">Flavoprotein</keyword>
<dbReference type="RefSeq" id="WP_091897543.1">
    <property type="nucleotide sequence ID" value="NZ_FOSJ01000022.1"/>
</dbReference>
<organism evidence="4 5">
    <name type="scientific">Marinilactibacillus piezotolerans</name>
    <dbReference type="NCBI Taxonomy" id="258723"/>
    <lineage>
        <taxon>Bacteria</taxon>
        <taxon>Bacillati</taxon>
        <taxon>Bacillota</taxon>
        <taxon>Bacilli</taxon>
        <taxon>Lactobacillales</taxon>
        <taxon>Carnobacteriaceae</taxon>
        <taxon>Marinilactibacillus</taxon>
    </lineage>
</organism>
<evidence type="ECO:0000256" key="1">
    <source>
        <dbReference type="ARBA" id="ARBA00022630"/>
    </source>
</evidence>
<dbReference type="PANTHER" id="PTHR43656">
    <property type="entry name" value="BINDING OXIDOREDUCTASE, PUTATIVE (AFU_ORTHOLOGUE AFUA_2G08260)-RELATED"/>
    <property type="match status" value="1"/>
</dbReference>
<dbReference type="GO" id="GO:0010181">
    <property type="term" value="F:FMN binding"/>
    <property type="evidence" value="ECO:0007669"/>
    <property type="project" value="InterPro"/>
</dbReference>
<evidence type="ECO:0000313" key="5">
    <source>
        <dbReference type="Proteomes" id="UP000199589"/>
    </source>
</evidence>
<accession>A0A1I3YHD0</accession>
<dbReference type="InterPro" id="IPR051799">
    <property type="entry name" value="NADH_flavin_oxidoreductase"/>
</dbReference>
<feature type="domain" description="NADH:flavin oxidoreductase/NADH oxidase N-terminal" evidence="3">
    <location>
        <begin position="6"/>
        <end position="335"/>
    </location>
</feature>
<keyword evidence="2" id="KW-0560">Oxidoreductase</keyword>
<dbReference type="SUPFAM" id="SSF51395">
    <property type="entry name" value="FMN-linked oxidoreductases"/>
    <property type="match status" value="1"/>
</dbReference>
<dbReference type="CDD" id="cd04735">
    <property type="entry name" value="OYE_like_4_FMN"/>
    <property type="match status" value="1"/>
</dbReference>
<protein>
    <submittedName>
        <fullName evidence="4">2,4-dienoyl-CoA reductase</fullName>
    </submittedName>
</protein>
<dbReference type="AlphaFoldDB" id="A0A1I3YHD0"/>
<reference evidence="5" key="1">
    <citation type="submission" date="2016-10" db="EMBL/GenBank/DDBJ databases">
        <authorList>
            <person name="Varghese N."/>
            <person name="Submissions S."/>
        </authorList>
    </citation>
    <scope>NUCLEOTIDE SEQUENCE [LARGE SCALE GENOMIC DNA]</scope>
    <source>
        <strain evidence="5">DSM 16108</strain>
    </source>
</reference>
<dbReference type="Proteomes" id="UP000199589">
    <property type="component" value="Unassembled WGS sequence"/>
</dbReference>
<dbReference type="OrthoDB" id="9806724at2"/>
<evidence type="ECO:0000313" key="4">
    <source>
        <dbReference type="EMBL" id="SFK31377.1"/>
    </source>
</evidence>
<dbReference type="STRING" id="258723.GCA_900169305_00634"/>
<gene>
    <name evidence="4" type="ORF">SAMN04488569_102231</name>
</gene>
<dbReference type="InterPro" id="IPR013785">
    <property type="entry name" value="Aldolase_TIM"/>
</dbReference>
<proteinExistence type="predicted"/>
<sequence>MSTLGNPIKLQSGVTLKNRAIMAPMTNMMSFFDGTITDNELQYYSLRSGEVGAVITAASNVQEIGQGWEGELGVFDDKHIKGLSKLASAIKKSGTKAILQIFHGGRMTNSKILRGKQPVSASAVKAERADAEEPRSLTDEEIIQVIEDFKSATIRAIKAGFDGVELHGANTYLIQQFFSPHSNRREDKWGGNLEKRFHFVNQLVDGVIKTVKENASEPFIVGYRFSPEEYENPGIRIDDTLYLVDQLSNKNLDYLHISLGDYQQYSKFDQTKEQTILQTIHKKIAGRIPLISVGNIRTGSDADNALKDSEMVALGRVLLADPHWTSKVLSNREDQIRHTVTEEERDELHLNTGVWMFMNAMMPERIK</sequence>
<name>A0A1I3YHD0_9LACT</name>
<dbReference type="InterPro" id="IPR001155">
    <property type="entry name" value="OxRdtase_FMN_N"/>
</dbReference>
<dbReference type="Gene3D" id="3.20.20.70">
    <property type="entry name" value="Aldolase class I"/>
    <property type="match status" value="1"/>
</dbReference>
<dbReference type="GO" id="GO:0016491">
    <property type="term" value="F:oxidoreductase activity"/>
    <property type="evidence" value="ECO:0007669"/>
    <property type="project" value="UniProtKB-KW"/>
</dbReference>
<keyword evidence="5" id="KW-1185">Reference proteome</keyword>
<evidence type="ECO:0000259" key="3">
    <source>
        <dbReference type="Pfam" id="PF00724"/>
    </source>
</evidence>
<dbReference type="Pfam" id="PF00724">
    <property type="entry name" value="Oxidored_FMN"/>
    <property type="match status" value="1"/>
</dbReference>
<dbReference type="PANTHER" id="PTHR43656:SF2">
    <property type="entry name" value="BINDING OXIDOREDUCTASE, PUTATIVE (AFU_ORTHOLOGUE AFUA_2G08260)-RELATED"/>
    <property type="match status" value="1"/>
</dbReference>
<evidence type="ECO:0000256" key="2">
    <source>
        <dbReference type="ARBA" id="ARBA00023002"/>
    </source>
</evidence>
<dbReference type="EMBL" id="FOSJ01000022">
    <property type="protein sequence ID" value="SFK31377.1"/>
    <property type="molecule type" value="Genomic_DNA"/>
</dbReference>